<dbReference type="AlphaFoldDB" id="A0A7T8BB01"/>
<feature type="transmembrane region" description="Helical" evidence="7">
    <location>
        <begin position="7"/>
        <end position="30"/>
    </location>
</feature>
<dbReference type="InterPro" id="IPR000515">
    <property type="entry name" value="MetI-like"/>
</dbReference>
<keyword evidence="4 7" id="KW-0812">Transmembrane</keyword>
<feature type="transmembrane region" description="Helical" evidence="7">
    <location>
        <begin position="258"/>
        <end position="277"/>
    </location>
</feature>
<dbReference type="CDD" id="cd06261">
    <property type="entry name" value="TM_PBP2"/>
    <property type="match status" value="1"/>
</dbReference>
<dbReference type="PANTHER" id="PTHR43005">
    <property type="entry name" value="BLR7065 PROTEIN"/>
    <property type="match status" value="1"/>
</dbReference>
<evidence type="ECO:0000256" key="1">
    <source>
        <dbReference type="ARBA" id="ARBA00004651"/>
    </source>
</evidence>
<comment type="subcellular location">
    <subcellularLocation>
        <location evidence="1 7">Cell membrane</location>
        <topology evidence="1 7">Multi-pass membrane protein</topology>
    </subcellularLocation>
</comment>
<name>A0A7T8BB01_9SPIR</name>
<keyword evidence="2 7" id="KW-0813">Transport</keyword>
<keyword evidence="5 7" id="KW-1133">Transmembrane helix</keyword>
<comment type="similarity">
    <text evidence="7">Belongs to the binding-protein-dependent transport system permease family.</text>
</comment>
<evidence type="ECO:0000256" key="6">
    <source>
        <dbReference type="ARBA" id="ARBA00023136"/>
    </source>
</evidence>
<dbReference type="GO" id="GO:0055085">
    <property type="term" value="P:transmembrane transport"/>
    <property type="evidence" value="ECO:0007669"/>
    <property type="project" value="InterPro"/>
</dbReference>
<dbReference type="KEGG" id="bhc:JFL75_17505"/>
<dbReference type="PROSITE" id="PS50928">
    <property type="entry name" value="ABC_TM1"/>
    <property type="match status" value="1"/>
</dbReference>
<sequence length="284" mass="31447">MKGKNGFLLVLPAMLLILFILVIPLFYAFYCSLYNLDYLVKGPFQGLGNYRYLLNDPEITGSFIRTTVITILAAGVSLILGLALALWIDRHTGPFAYVIEMIGLVPWVISMVVGALLWRWIFTTDLGLIDLFYGKLTGKPAHVLSRVRPAQILLTSVLAWRTVGYSMIMILAGLKALSPDLIEAARIDGAGPWQILMRIKLPLIKTPMLVSSIVLTLSNFTNNTVPMVLTAGGPGSATNVITLHVYKMSFTYYQFGRSSALSILVFLVTLIMVVFYTKAVKYDI</sequence>
<feature type="transmembrane region" description="Helical" evidence="7">
    <location>
        <begin position="63"/>
        <end position="88"/>
    </location>
</feature>
<keyword evidence="3" id="KW-1003">Cell membrane</keyword>
<evidence type="ECO:0000256" key="3">
    <source>
        <dbReference type="ARBA" id="ARBA00022475"/>
    </source>
</evidence>
<evidence type="ECO:0000256" key="2">
    <source>
        <dbReference type="ARBA" id="ARBA00022448"/>
    </source>
</evidence>
<dbReference type="PANTHER" id="PTHR43005:SF1">
    <property type="entry name" value="SPERMIDINE_PUTRESCINE TRANSPORT SYSTEM PERMEASE PROTEIN"/>
    <property type="match status" value="1"/>
</dbReference>
<accession>A0A7T8BB01</accession>
<dbReference type="Gene3D" id="1.10.3720.10">
    <property type="entry name" value="MetI-like"/>
    <property type="match status" value="1"/>
</dbReference>
<protein>
    <submittedName>
        <fullName evidence="9">Sugar ABC transporter permease</fullName>
    </submittedName>
</protein>
<dbReference type="InterPro" id="IPR035906">
    <property type="entry name" value="MetI-like_sf"/>
</dbReference>
<keyword evidence="6 7" id="KW-0472">Membrane</keyword>
<dbReference type="Proteomes" id="UP000595917">
    <property type="component" value="Chromosome"/>
</dbReference>
<evidence type="ECO:0000259" key="8">
    <source>
        <dbReference type="PROSITE" id="PS50928"/>
    </source>
</evidence>
<dbReference type="GO" id="GO:0005886">
    <property type="term" value="C:plasma membrane"/>
    <property type="evidence" value="ECO:0007669"/>
    <property type="project" value="UniProtKB-SubCell"/>
</dbReference>
<evidence type="ECO:0000313" key="10">
    <source>
        <dbReference type="Proteomes" id="UP000595917"/>
    </source>
</evidence>
<dbReference type="EMBL" id="CP067089">
    <property type="protein sequence ID" value="QQO08703.1"/>
    <property type="molecule type" value="Genomic_DNA"/>
</dbReference>
<evidence type="ECO:0000256" key="5">
    <source>
        <dbReference type="ARBA" id="ARBA00022989"/>
    </source>
</evidence>
<evidence type="ECO:0000313" key="9">
    <source>
        <dbReference type="EMBL" id="QQO08703.1"/>
    </source>
</evidence>
<evidence type="ECO:0000256" key="4">
    <source>
        <dbReference type="ARBA" id="ARBA00022692"/>
    </source>
</evidence>
<feature type="domain" description="ABC transmembrane type-1" evidence="8">
    <location>
        <begin position="63"/>
        <end position="276"/>
    </location>
</feature>
<reference evidence="9" key="1">
    <citation type="submission" date="2021-01" db="EMBL/GenBank/DDBJ databases">
        <title>Description of Breznakiella homolactica.</title>
        <authorList>
            <person name="Song Y."/>
            <person name="Brune A."/>
        </authorList>
    </citation>
    <scope>NUCLEOTIDE SEQUENCE</scope>
    <source>
        <strain evidence="9">RmG30</strain>
    </source>
</reference>
<dbReference type="RefSeq" id="WP_215626009.1">
    <property type="nucleotide sequence ID" value="NZ_CP067089.2"/>
</dbReference>
<feature type="transmembrane region" description="Helical" evidence="7">
    <location>
        <begin position="152"/>
        <end position="174"/>
    </location>
</feature>
<dbReference type="SUPFAM" id="SSF161098">
    <property type="entry name" value="MetI-like"/>
    <property type="match status" value="1"/>
</dbReference>
<organism evidence="9 10">
    <name type="scientific">Breznakiella homolactica</name>
    <dbReference type="NCBI Taxonomy" id="2798577"/>
    <lineage>
        <taxon>Bacteria</taxon>
        <taxon>Pseudomonadati</taxon>
        <taxon>Spirochaetota</taxon>
        <taxon>Spirochaetia</taxon>
        <taxon>Spirochaetales</taxon>
        <taxon>Breznakiellaceae</taxon>
        <taxon>Breznakiella</taxon>
    </lineage>
</organism>
<gene>
    <name evidence="9" type="ORF">JFL75_17505</name>
</gene>
<keyword evidence="10" id="KW-1185">Reference proteome</keyword>
<evidence type="ECO:0000256" key="7">
    <source>
        <dbReference type="RuleBase" id="RU363032"/>
    </source>
</evidence>
<feature type="transmembrane region" description="Helical" evidence="7">
    <location>
        <begin position="95"/>
        <end position="121"/>
    </location>
</feature>
<proteinExistence type="inferred from homology"/>
<dbReference type="Pfam" id="PF00528">
    <property type="entry name" value="BPD_transp_1"/>
    <property type="match status" value="1"/>
</dbReference>